<dbReference type="Proteomes" id="UP001432027">
    <property type="component" value="Unassembled WGS sequence"/>
</dbReference>
<evidence type="ECO:0000259" key="2">
    <source>
        <dbReference type="Pfam" id="PF00149"/>
    </source>
</evidence>
<feature type="region of interest" description="Disordered" evidence="1">
    <location>
        <begin position="1"/>
        <end position="38"/>
    </location>
</feature>
<organism evidence="3 4">
    <name type="scientific">Pristionchus entomophagus</name>
    <dbReference type="NCBI Taxonomy" id="358040"/>
    <lineage>
        <taxon>Eukaryota</taxon>
        <taxon>Metazoa</taxon>
        <taxon>Ecdysozoa</taxon>
        <taxon>Nematoda</taxon>
        <taxon>Chromadorea</taxon>
        <taxon>Rhabditida</taxon>
        <taxon>Rhabditina</taxon>
        <taxon>Diplogasteromorpha</taxon>
        <taxon>Diplogasteroidea</taxon>
        <taxon>Neodiplogasteridae</taxon>
        <taxon>Pristionchus</taxon>
    </lineage>
</organism>
<dbReference type="PANTHER" id="PTHR11668:SF491">
    <property type="entry name" value="SERINE_THREONINE-PROTEIN PHOSPHATASE"/>
    <property type="match status" value="1"/>
</dbReference>
<dbReference type="InterPro" id="IPR050341">
    <property type="entry name" value="PP1_catalytic_subunit"/>
</dbReference>
<dbReference type="InterPro" id="IPR004843">
    <property type="entry name" value="Calcineurin-like_PHP"/>
</dbReference>
<feature type="domain" description="Calcineurin-like phosphoesterase" evidence="2">
    <location>
        <begin position="104"/>
        <end position="201"/>
    </location>
</feature>
<feature type="compositionally biased region" description="Polar residues" evidence="1">
    <location>
        <begin position="18"/>
        <end position="38"/>
    </location>
</feature>
<dbReference type="GO" id="GO:0005634">
    <property type="term" value="C:nucleus"/>
    <property type="evidence" value="ECO:0007669"/>
    <property type="project" value="TreeGrafter"/>
</dbReference>
<feature type="non-terminal residue" evidence="3">
    <location>
        <position position="1"/>
    </location>
</feature>
<dbReference type="InterPro" id="IPR006186">
    <property type="entry name" value="Ser/Thr-sp_prot-phosphatase"/>
</dbReference>
<dbReference type="PANTHER" id="PTHR11668">
    <property type="entry name" value="SERINE/THREONINE PROTEIN PHOSPHATASE"/>
    <property type="match status" value="1"/>
</dbReference>
<evidence type="ECO:0000313" key="4">
    <source>
        <dbReference type="Proteomes" id="UP001432027"/>
    </source>
</evidence>
<dbReference type="EMBL" id="BTSX01000002">
    <property type="protein sequence ID" value="GMS85181.1"/>
    <property type="molecule type" value="Genomic_DNA"/>
</dbReference>
<dbReference type="Pfam" id="PF00149">
    <property type="entry name" value="Metallophos"/>
    <property type="match status" value="1"/>
</dbReference>
<dbReference type="InterPro" id="IPR029052">
    <property type="entry name" value="Metallo-depent_PP-like"/>
</dbReference>
<protein>
    <recommendedName>
        <fullName evidence="2">Calcineurin-like phosphoesterase domain-containing protein</fullName>
    </recommendedName>
</protein>
<dbReference type="Gene3D" id="3.60.21.10">
    <property type="match status" value="1"/>
</dbReference>
<dbReference type="SUPFAM" id="SSF56300">
    <property type="entry name" value="Metallo-dependent phosphatases"/>
    <property type="match status" value="1"/>
</dbReference>
<dbReference type="GO" id="GO:0004722">
    <property type="term" value="F:protein serine/threonine phosphatase activity"/>
    <property type="evidence" value="ECO:0007669"/>
    <property type="project" value="TreeGrafter"/>
</dbReference>
<evidence type="ECO:0000256" key="1">
    <source>
        <dbReference type="SAM" id="MobiDB-lite"/>
    </source>
</evidence>
<reference evidence="3" key="1">
    <citation type="submission" date="2023-10" db="EMBL/GenBank/DDBJ databases">
        <title>Genome assembly of Pristionchus species.</title>
        <authorList>
            <person name="Yoshida K."/>
            <person name="Sommer R.J."/>
        </authorList>
    </citation>
    <scope>NUCLEOTIDE SEQUENCE</scope>
    <source>
        <strain evidence="3">RS0144</strain>
    </source>
</reference>
<keyword evidence="4" id="KW-1185">Reference proteome</keyword>
<dbReference type="PRINTS" id="PR00114">
    <property type="entry name" value="STPHPHTASE"/>
</dbReference>
<gene>
    <name evidence="3" type="ORF">PENTCL1PPCAC_7356</name>
</gene>
<sequence>QSSPEVPSSRKSDKSETLGETTNVTGTRANQSMGTRGDQTTTEIATVIRYDTYLTMLSNYDCLDNKKIFNSIKEKYDLVHKILDDVIPILQNEEQVLKISHPCVIFGDIHGEYGQLQRMFSNFAKGNRPGWTQMRFVFMGDYVDRMAEVLSKLAFIFSIIIASSHFVFLGNRHRSISLFLLLLFLFSLVECSRKADNNDHDRSPIPPRSNARQGTPTNKRPNYMSETAPSIARQQPRRIQVMRPWGDRGANGRIRRLSDSLMDTPNIANSARVRLVSRNLFHGNLRTIDERNEGDSEDDGIVCFIFAGMNETAVIDLNTNRLYTNSQGDATTNEEISDFLHGRYPGHS</sequence>
<accession>A0AAV5SPA3</accession>
<evidence type="ECO:0000313" key="3">
    <source>
        <dbReference type="EMBL" id="GMS85181.1"/>
    </source>
</evidence>
<dbReference type="GO" id="GO:0005737">
    <property type="term" value="C:cytoplasm"/>
    <property type="evidence" value="ECO:0007669"/>
    <property type="project" value="TreeGrafter"/>
</dbReference>
<dbReference type="AlphaFoldDB" id="A0AAV5SPA3"/>
<feature type="region of interest" description="Disordered" evidence="1">
    <location>
        <begin position="195"/>
        <end position="233"/>
    </location>
</feature>
<name>A0AAV5SPA3_9BILA</name>
<comment type="caution">
    <text evidence="3">The sequence shown here is derived from an EMBL/GenBank/DDBJ whole genome shotgun (WGS) entry which is preliminary data.</text>
</comment>
<feature type="compositionally biased region" description="Basic and acidic residues" evidence="1">
    <location>
        <begin position="8"/>
        <end position="17"/>
    </location>
</feature>
<proteinExistence type="predicted"/>
<feature type="compositionally biased region" description="Polar residues" evidence="1">
    <location>
        <begin position="210"/>
        <end position="228"/>
    </location>
</feature>